<name>A0ACA9QNM4_9GLOM</name>
<protein>
    <submittedName>
        <fullName evidence="1">10878_t:CDS:1</fullName>
    </submittedName>
</protein>
<gene>
    <name evidence="1" type="ORF">DHETER_LOCUS15136</name>
</gene>
<accession>A0ACA9QNM4</accession>
<dbReference type="EMBL" id="CAJVPU010050308">
    <property type="protein sequence ID" value="CAG8759113.1"/>
    <property type="molecule type" value="Genomic_DNA"/>
</dbReference>
<comment type="caution">
    <text evidence="1">The sequence shown here is derived from an EMBL/GenBank/DDBJ whole genome shotgun (WGS) entry which is preliminary data.</text>
</comment>
<evidence type="ECO:0000313" key="2">
    <source>
        <dbReference type="Proteomes" id="UP000789702"/>
    </source>
</evidence>
<proteinExistence type="predicted"/>
<evidence type="ECO:0000313" key="1">
    <source>
        <dbReference type="EMBL" id="CAG8759113.1"/>
    </source>
</evidence>
<keyword evidence="2" id="KW-1185">Reference proteome</keyword>
<dbReference type="Proteomes" id="UP000789702">
    <property type="component" value="Unassembled WGS sequence"/>
</dbReference>
<feature type="non-terminal residue" evidence="1">
    <location>
        <position position="1"/>
    </location>
</feature>
<sequence length="132" mass="14891">GAAEATGAKLKIEWLRECYDVKMISPLAMRYLFHDSQKFGTKSPSEEQQSLISFGTTDQGNVTYVVPGIHPVFTIFESPSKVRNHTLEFAKQARTKFAHEKTLEATKSMTLVGLDILIDDKFCKEVKKSFET</sequence>
<organism evidence="1 2">
    <name type="scientific">Dentiscutata heterogama</name>
    <dbReference type="NCBI Taxonomy" id="1316150"/>
    <lineage>
        <taxon>Eukaryota</taxon>
        <taxon>Fungi</taxon>
        <taxon>Fungi incertae sedis</taxon>
        <taxon>Mucoromycota</taxon>
        <taxon>Glomeromycotina</taxon>
        <taxon>Glomeromycetes</taxon>
        <taxon>Diversisporales</taxon>
        <taxon>Gigasporaceae</taxon>
        <taxon>Dentiscutata</taxon>
    </lineage>
</organism>
<reference evidence="1" key="1">
    <citation type="submission" date="2021-06" db="EMBL/GenBank/DDBJ databases">
        <authorList>
            <person name="Kallberg Y."/>
            <person name="Tangrot J."/>
            <person name="Rosling A."/>
        </authorList>
    </citation>
    <scope>NUCLEOTIDE SEQUENCE</scope>
    <source>
        <strain evidence="1">IL203A</strain>
    </source>
</reference>